<reference evidence="3 4" key="1">
    <citation type="submission" date="2019-04" db="EMBL/GenBank/DDBJ databases">
        <title>Chromosome genome assembly for Takifugu flavidus.</title>
        <authorList>
            <person name="Xiao S."/>
        </authorList>
    </citation>
    <scope>NUCLEOTIDE SEQUENCE [LARGE SCALE GENOMIC DNA]</scope>
    <source>
        <strain evidence="3">HTHZ2018</strain>
        <tissue evidence="3">Muscle</tissue>
    </source>
</reference>
<feature type="compositionally biased region" description="Polar residues" evidence="1">
    <location>
        <begin position="131"/>
        <end position="145"/>
    </location>
</feature>
<feature type="region of interest" description="Disordered" evidence="1">
    <location>
        <begin position="121"/>
        <end position="267"/>
    </location>
</feature>
<dbReference type="InterPro" id="IPR000305">
    <property type="entry name" value="GIY-YIG_endonuc"/>
</dbReference>
<evidence type="ECO:0000259" key="2">
    <source>
        <dbReference type="PROSITE" id="PS50164"/>
    </source>
</evidence>
<name>A0A5C6MU16_9TELE</name>
<keyword evidence="4" id="KW-1185">Reference proteome</keyword>
<dbReference type="EMBL" id="RHFK02000020">
    <property type="protein sequence ID" value="TWW58463.1"/>
    <property type="molecule type" value="Genomic_DNA"/>
</dbReference>
<dbReference type="PROSITE" id="PS50164">
    <property type="entry name" value="GIY_YIG"/>
    <property type="match status" value="1"/>
</dbReference>
<evidence type="ECO:0000313" key="3">
    <source>
        <dbReference type="EMBL" id="TWW58463.1"/>
    </source>
</evidence>
<evidence type="ECO:0000313" key="4">
    <source>
        <dbReference type="Proteomes" id="UP000324091"/>
    </source>
</evidence>
<feature type="domain" description="GIY-YIG" evidence="2">
    <location>
        <begin position="610"/>
        <end position="701"/>
    </location>
</feature>
<dbReference type="InterPro" id="IPR035901">
    <property type="entry name" value="GIY-YIG_endonuc_sf"/>
</dbReference>
<feature type="compositionally biased region" description="Basic and acidic residues" evidence="1">
    <location>
        <begin position="212"/>
        <end position="238"/>
    </location>
</feature>
<evidence type="ECO:0000256" key="1">
    <source>
        <dbReference type="SAM" id="MobiDB-lite"/>
    </source>
</evidence>
<dbReference type="Pfam" id="PF01541">
    <property type="entry name" value="GIY-YIG"/>
    <property type="match status" value="1"/>
</dbReference>
<accession>A0A5C6MU16</accession>
<organism evidence="3 4">
    <name type="scientific">Takifugu flavidus</name>
    <name type="common">sansaifugu</name>
    <dbReference type="NCBI Taxonomy" id="433684"/>
    <lineage>
        <taxon>Eukaryota</taxon>
        <taxon>Metazoa</taxon>
        <taxon>Chordata</taxon>
        <taxon>Craniata</taxon>
        <taxon>Vertebrata</taxon>
        <taxon>Euteleostomi</taxon>
        <taxon>Actinopterygii</taxon>
        <taxon>Neopterygii</taxon>
        <taxon>Teleostei</taxon>
        <taxon>Neoteleostei</taxon>
        <taxon>Acanthomorphata</taxon>
        <taxon>Eupercaria</taxon>
        <taxon>Tetraodontiformes</taxon>
        <taxon>Tetradontoidea</taxon>
        <taxon>Tetraodontidae</taxon>
        <taxon>Takifugu</taxon>
    </lineage>
</organism>
<dbReference type="SUPFAM" id="SSF82771">
    <property type="entry name" value="GIY-YIG endonuclease"/>
    <property type="match status" value="1"/>
</dbReference>
<feature type="compositionally biased region" description="Pro residues" evidence="1">
    <location>
        <begin position="326"/>
        <end position="488"/>
    </location>
</feature>
<sequence>MPTFLREVEVYLIRIIQPFCPSEETHLWAHQNAKDWTSATIQTLKEHYLRVQEEAVNMIRPLLVIDWNRAFLVAARRARQHTPHIREEALEATQITLTSIMAPSFPLKTEKHTGLRSETMMQREKPHPEIGNTSWSGTLPTTKVLTSEDDTPGTSPHTDQPLEAEEVPTTTALTTTPQKHHRHPDETKYRRLIPKGMNSIAILGTPRLRPFTRREPHTGEQIDLGDKRDREEEKKEQNTDDPNPRPAKTGFTKGPPYLPLHTEHPHRGETNLSWSLLPQRQVLLIGDSNLARFPEIWDPRIQVDSFPGAKISHAPNPKTTPNPNLHLPPNPNPNPYPNTPLYPNPNLLPNPNPNTPPYPNPNLLPNPNPNTPSYPNPNLLPNPNPNTPPYPNPNLLPNPNPNTPSYPNPNLLPNPNPNTPPYPNPNLLPNPNPNLNPKPNLLPNPTPNPNPNPHLLPNPNPNPNPNPTPSPNPNPNPPPTPNPNPNPNTPTNIEDNSGGVPDPQTSAFPQKSQIIPFISTFSHRTTTLQYTIKQNFSTILHQHPAFHNHKIILAHRKNRNLHSILTTSKFPDQFIAPRPRHSQHYRNRKFIQNTYTGTGFPTLGLTSIHSTNAVYIITCTLCNKHYIGETQNSIHTRLTQHLYNIAGSRLGTTLVRHFQEHPVSHLIISGLETNNCWTVGQRRRAERIWINKLGTKTPHGLNEHP</sequence>
<dbReference type="InterPro" id="IPR013087">
    <property type="entry name" value="Znf_C2H2_type"/>
</dbReference>
<feature type="compositionally biased region" description="Low complexity" evidence="1">
    <location>
        <begin position="315"/>
        <end position="325"/>
    </location>
</feature>
<dbReference type="Proteomes" id="UP000324091">
    <property type="component" value="Chromosome 7"/>
</dbReference>
<dbReference type="Gene3D" id="3.40.1440.10">
    <property type="entry name" value="GIY-YIG endonuclease"/>
    <property type="match status" value="1"/>
</dbReference>
<feature type="compositionally biased region" description="Low complexity" evidence="1">
    <location>
        <begin position="167"/>
        <end position="177"/>
    </location>
</feature>
<comment type="caution">
    <text evidence="3">The sequence shown here is derived from an EMBL/GenBank/DDBJ whole genome shotgun (WGS) entry which is preliminary data.</text>
</comment>
<gene>
    <name evidence="3" type="ORF">D4764_07G0011820</name>
</gene>
<dbReference type="PROSITE" id="PS00028">
    <property type="entry name" value="ZINC_FINGER_C2H2_1"/>
    <property type="match status" value="1"/>
</dbReference>
<proteinExistence type="predicted"/>
<dbReference type="AlphaFoldDB" id="A0A5C6MU16"/>
<feature type="region of interest" description="Disordered" evidence="1">
    <location>
        <begin position="308"/>
        <end position="508"/>
    </location>
</feature>
<protein>
    <recommendedName>
        <fullName evidence="2">GIY-YIG domain-containing protein</fullName>
    </recommendedName>
</protein>